<dbReference type="EnsemblProtists" id="HpaT803928">
    <property type="protein sequence ID" value="HpaP803928"/>
    <property type="gene ID" value="HpaG803928"/>
</dbReference>
<protein>
    <submittedName>
        <fullName evidence="2">Uncharacterized protein</fullName>
    </submittedName>
</protein>
<evidence type="ECO:0000256" key="1">
    <source>
        <dbReference type="SAM" id="MobiDB-lite"/>
    </source>
</evidence>
<dbReference type="HOGENOM" id="CLU_2473743_0_0_1"/>
<sequence length="88" mass="10307">MVFTGSVSLYRPSLLLQENGFDSKKSRWKTRTLWQIQTKKSGRCSKLWRWLKTDTNLLIKAPNPLQDSIAKRSKLSTRNRNKGKEQLN</sequence>
<accession>M4BCB2</accession>
<name>M4BCB2_HYAAE</name>
<dbReference type="Proteomes" id="UP000011713">
    <property type="component" value="Unassembled WGS sequence"/>
</dbReference>
<evidence type="ECO:0000313" key="3">
    <source>
        <dbReference type="Proteomes" id="UP000011713"/>
    </source>
</evidence>
<dbReference type="VEuPathDB" id="FungiDB:HpaG803928"/>
<dbReference type="InParanoid" id="M4BCB2"/>
<dbReference type="EMBL" id="JH598126">
    <property type="status" value="NOT_ANNOTATED_CDS"/>
    <property type="molecule type" value="Genomic_DNA"/>
</dbReference>
<evidence type="ECO:0000313" key="2">
    <source>
        <dbReference type="EnsemblProtists" id="HpaP803928"/>
    </source>
</evidence>
<feature type="region of interest" description="Disordered" evidence="1">
    <location>
        <begin position="69"/>
        <end position="88"/>
    </location>
</feature>
<keyword evidence="3" id="KW-1185">Reference proteome</keyword>
<proteinExistence type="predicted"/>
<reference evidence="2" key="2">
    <citation type="submission" date="2015-06" db="UniProtKB">
        <authorList>
            <consortium name="EnsemblProtists"/>
        </authorList>
    </citation>
    <scope>IDENTIFICATION</scope>
    <source>
        <strain evidence="2">Emoy2</strain>
    </source>
</reference>
<reference evidence="3" key="1">
    <citation type="journal article" date="2010" name="Science">
        <title>Signatures of adaptation to obligate biotrophy in the Hyaloperonospora arabidopsidis genome.</title>
        <authorList>
            <person name="Baxter L."/>
            <person name="Tripathy S."/>
            <person name="Ishaque N."/>
            <person name="Boot N."/>
            <person name="Cabral A."/>
            <person name="Kemen E."/>
            <person name="Thines M."/>
            <person name="Ah-Fong A."/>
            <person name="Anderson R."/>
            <person name="Badejoko W."/>
            <person name="Bittner-Eddy P."/>
            <person name="Boore J.L."/>
            <person name="Chibucos M.C."/>
            <person name="Coates M."/>
            <person name="Dehal P."/>
            <person name="Delehaunty K."/>
            <person name="Dong S."/>
            <person name="Downton P."/>
            <person name="Dumas B."/>
            <person name="Fabro G."/>
            <person name="Fronick C."/>
            <person name="Fuerstenberg S.I."/>
            <person name="Fulton L."/>
            <person name="Gaulin E."/>
            <person name="Govers F."/>
            <person name="Hughes L."/>
            <person name="Humphray S."/>
            <person name="Jiang R.H."/>
            <person name="Judelson H."/>
            <person name="Kamoun S."/>
            <person name="Kyung K."/>
            <person name="Meijer H."/>
            <person name="Minx P."/>
            <person name="Morris P."/>
            <person name="Nelson J."/>
            <person name="Phuntumart V."/>
            <person name="Qutob D."/>
            <person name="Rehmany A."/>
            <person name="Rougon-Cardoso A."/>
            <person name="Ryden P."/>
            <person name="Torto-Alalibo T."/>
            <person name="Studholme D."/>
            <person name="Wang Y."/>
            <person name="Win J."/>
            <person name="Wood J."/>
            <person name="Clifton S.W."/>
            <person name="Rogers J."/>
            <person name="Van den Ackerveken G."/>
            <person name="Jones J.D."/>
            <person name="McDowell J.M."/>
            <person name="Beynon J."/>
            <person name="Tyler B.M."/>
        </authorList>
    </citation>
    <scope>NUCLEOTIDE SEQUENCE [LARGE SCALE GENOMIC DNA]</scope>
    <source>
        <strain evidence="3">Emoy2</strain>
    </source>
</reference>
<organism evidence="2 3">
    <name type="scientific">Hyaloperonospora arabidopsidis (strain Emoy2)</name>
    <name type="common">Downy mildew agent</name>
    <name type="synonym">Peronospora arabidopsidis</name>
    <dbReference type="NCBI Taxonomy" id="559515"/>
    <lineage>
        <taxon>Eukaryota</taxon>
        <taxon>Sar</taxon>
        <taxon>Stramenopiles</taxon>
        <taxon>Oomycota</taxon>
        <taxon>Peronosporomycetes</taxon>
        <taxon>Peronosporales</taxon>
        <taxon>Peronosporaceae</taxon>
        <taxon>Hyaloperonospora</taxon>
    </lineage>
</organism>
<dbReference type="AlphaFoldDB" id="M4BCB2"/>
<feature type="compositionally biased region" description="Basic residues" evidence="1">
    <location>
        <begin position="71"/>
        <end position="81"/>
    </location>
</feature>